<dbReference type="OrthoDB" id="1161221at2"/>
<protein>
    <submittedName>
        <fullName evidence="1">Uncharacterized protein</fullName>
    </submittedName>
</protein>
<dbReference type="AlphaFoldDB" id="A0A1I1RZK8"/>
<dbReference type="RefSeq" id="WP_092853590.1">
    <property type="nucleotide sequence ID" value="NZ_FOMI01000012.1"/>
</dbReference>
<proteinExistence type="predicted"/>
<dbReference type="EMBL" id="FOMI01000012">
    <property type="protein sequence ID" value="SFD39482.1"/>
    <property type="molecule type" value="Genomic_DNA"/>
</dbReference>
<dbReference type="Proteomes" id="UP000199439">
    <property type="component" value="Unassembled WGS sequence"/>
</dbReference>
<keyword evidence="2" id="KW-1185">Reference proteome</keyword>
<dbReference type="STRING" id="870482.SAMN04487987_11223"/>
<evidence type="ECO:0000313" key="2">
    <source>
        <dbReference type="Proteomes" id="UP000199439"/>
    </source>
</evidence>
<gene>
    <name evidence="1" type="ORF">SAMN04487987_11223</name>
</gene>
<evidence type="ECO:0000313" key="1">
    <source>
        <dbReference type="EMBL" id="SFD39482.1"/>
    </source>
</evidence>
<sequence>MQNSLFLLCPTDNLEYLINTVYSYDNYFYTSLGNTFSTDEETMKSLEQLILAKNISNIYFILSNENKIILDALESQYFKNIVGLKRLHKNIEKQKQHSKYWANNYSKHLLFSYYLNHKINKLCLDLKPLLLQKKIIIKGKIYNQSEDKFHPIYSNLICKEKFQFN</sequence>
<name>A0A1I1RZK8_9FLAO</name>
<reference evidence="2" key="1">
    <citation type="submission" date="2016-10" db="EMBL/GenBank/DDBJ databases">
        <authorList>
            <person name="Varghese N."/>
            <person name="Submissions S."/>
        </authorList>
    </citation>
    <scope>NUCLEOTIDE SEQUENCE [LARGE SCALE GENOMIC DNA]</scope>
    <source>
        <strain evidence="2">DSM 25730</strain>
    </source>
</reference>
<organism evidence="1 2">
    <name type="scientific">Algibacter pectinivorans</name>
    <dbReference type="NCBI Taxonomy" id="870482"/>
    <lineage>
        <taxon>Bacteria</taxon>
        <taxon>Pseudomonadati</taxon>
        <taxon>Bacteroidota</taxon>
        <taxon>Flavobacteriia</taxon>
        <taxon>Flavobacteriales</taxon>
        <taxon>Flavobacteriaceae</taxon>
        <taxon>Algibacter</taxon>
    </lineage>
</organism>
<accession>A0A1I1RZK8</accession>